<dbReference type="SUPFAM" id="SSF56112">
    <property type="entry name" value="Protein kinase-like (PK-like)"/>
    <property type="match status" value="1"/>
</dbReference>
<dbReference type="SMART" id="SM00220">
    <property type="entry name" value="S_TKc"/>
    <property type="match status" value="1"/>
</dbReference>
<dbReference type="InterPro" id="IPR011009">
    <property type="entry name" value="Kinase-like_dom_sf"/>
</dbReference>
<sequence length="288" mass="32375">MRVRTTHCSEFVEHVTHSEPIQVFCQEAVYWKRLVHPHIVPFLGVDPQRPACIVSAWMDHGDVMTYISRYPSADRRQLVLDMAHGLEYMHKGNLIHGDIKSGNLLVDGSGRARLSDFGLATTALSTTSIALTAGSSANWGTVLYMAPELLDLSVKSKTLTKESDVYAFGMTAWEIFEGTQPFPDIQNIYEVLHNVVQGKRPSRPVRAEELGLDSFIWATAIESCWETEPSRRPQISEVIEWLVCYKIAREVVPRVLDGGLSDADRDMLNKLQATGESRHYAYLLLAKD</sequence>
<dbReference type="AlphaFoldDB" id="R7S307"/>
<keyword evidence="2" id="KW-0808">Transferase</keyword>
<evidence type="ECO:0000313" key="2">
    <source>
        <dbReference type="EMBL" id="EIN03641.1"/>
    </source>
</evidence>
<dbReference type="PROSITE" id="PS00108">
    <property type="entry name" value="PROTEIN_KINASE_ST"/>
    <property type="match status" value="1"/>
</dbReference>
<dbReference type="GeneID" id="18885756"/>
<dbReference type="PANTHER" id="PTHR44329">
    <property type="entry name" value="SERINE/THREONINE-PROTEIN KINASE TNNI3K-RELATED"/>
    <property type="match status" value="1"/>
</dbReference>
<gene>
    <name evidence="2" type="ORF">PUNSTDRAFT_77824</name>
</gene>
<dbReference type="KEGG" id="psq:PUNSTDRAFT_77824"/>
<dbReference type="OMA" id="CWISEPR"/>
<dbReference type="RefSeq" id="XP_007389128.1">
    <property type="nucleotide sequence ID" value="XM_007389066.1"/>
</dbReference>
<evidence type="ECO:0000259" key="1">
    <source>
        <dbReference type="PROSITE" id="PS50011"/>
    </source>
</evidence>
<dbReference type="Gene3D" id="1.10.510.10">
    <property type="entry name" value="Transferase(Phosphotransferase) domain 1"/>
    <property type="match status" value="1"/>
</dbReference>
<dbReference type="GO" id="GO:0004674">
    <property type="term" value="F:protein serine/threonine kinase activity"/>
    <property type="evidence" value="ECO:0007669"/>
    <property type="project" value="TreeGrafter"/>
</dbReference>
<evidence type="ECO:0000313" key="3">
    <source>
        <dbReference type="Proteomes" id="UP000054196"/>
    </source>
</evidence>
<dbReference type="HOGENOM" id="CLU_000288_7_18_1"/>
<accession>R7S307</accession>
<dbReference type="InterPro" id="IPR001245">
    <property type="entry name" value="Ser-Thr/Tyr_kinase_cat_dom"/>
</dbReference>
<name>R7S307_PUNST</name>
<dbReference type="EMBL" id="JH687560">
    <property type="protein sequence ID" value="EIN03641.1"/>
    <property type="molecule type" value="Genomic_DNA"/>
</dbReference>
<dbReference type="PANTHER" id="PTHR44329:SF261">
    <property type="entry name" value="ZINC FINGER CONTAINING PROTEIN KINASE-RELATED"/>
    <property type="match status" value="1"/>
</dbReference>
<dbReference type="PROSITE" id="PS50011">
    <property type="entry name" value="PROTEIN_KINASE_DOM"/>
    <property type="match status" value="1"/>
</dbReference>
<dbReference type="InterPro" id="IPR008271">
    <property type="entry name" value="Ser/Thr_kinase_AS"/>
</dbReference>
<dbReference type="OrthoDB" id="4062651at2759"/>
<dbReference type="Pfam" id="PF07714">
    <property type="entry name" value="PK_Tyr_Ser-Thr"/>
    <property type="match status" value="1"/>
</dbReference>
<organism evidence="2 3">
    <name type="scientific">Punctularia strigosozonata (strain HHB-11173)</name>
    <name type="common">White-rot fungus</name>
    <dbReference type="NCBI Taxonomy" id="741275"/>
    <lineage>
        <taxon>Eukaryota</taxon>
        <taxon>Fungi</taxon>
        <taxon>Dikarya</taxon>
        <taxon>Basidiomycota</taxon>
        <taxon>Agaricomycotina</taxon>
        <taxon>Agaricomycetes</taxon>
        <taxon>Corticiales</taxon>
        <taxon>Punctulariaceae</taxon>
        <taxon>Punctularia</taxon>
    </lineage>
</organism>
<dbReference type="Proteomes" id="UP000054196">
    <property type="component" value="Unassembled WGS sequence"/>
</dbReference>
<proteinExistence type="predicted"/>
<feature type="domain" description="Protein kinase" evidence="1">
    <location>
        <begin position="1"/>
        <end position="242"/>
    </location>
</feature>
<protein>
    <submittedName>
        <fullName evidence="2">Kinase-like protein</fullName>
    </submittedName>
</protein>
<dbReference type="InterPro" id="IPR000719">
    <property type="entry name" value="Prot_kinase_dom"/>
</dbReference>
<reference evidence="3" key="1">
    <citation type="journal article" date="2012" name="Science">
        <title>The Paleozoic origin of enzymatic lignin decomposition reconstructed from 31 fungal genomes.</title>
        <authorList>
            <person name="Floudas D."/>
            <person name="Binder M."/>
            <person name="Riley R."/>
            <person name="Barry K."/>
            <person name="Blanchette R.A."/>
            <person name="Henrissat B."/>
            <person name="Martinez A.T."/>
            <person name="Otillar R."/>
            <person name="Spatafora J.W."/>
            <person name="Yadav J.S."/>
            <person name="Aerts A."/>
            <person name="Benoit I."/>
            <person name="Boyd A."/>
            <person name="Carlson A."/>
            <person name="Copeland A."/>
            <person name="Coutinho P.M."/>
            <person name="de Vries R.P."/>
            <person name="Ferreira P."/>
            <person name="Findley K."/>
            <person name="Foster B."/>
            <person name="Gaskell J."/>
            <person name="Glotzer D."/>
            <person name="Gorecki P."/>
            <person name="Heitman J."/>
            <person name="Hesse C."/>
            <person name="Hori C."/>
            <person name="Igarashi K."/>
            <person name="Jurgens J.A."/>
            <person name="Kallen N."/>
            <person name="Kersten P."/>
            <person name="Kohler A."/>
            <person name="Kuees U."/>
            <person name="Kumar T.K.A."/>
            <person name="Kuo A."/>
            <person name="LaButti K."/>
            <person name="Larrondo L.F."/>
            <person name="Lindquist E."/>
            <person name="Ling A."/>
            <person name="Lombard V."/>
            <person name="Lucas S."/>
            <person name="Lundell T."/>
            <person name="Martin R."/>
            <person name="McLaughlin D.J."/>
            <person name="Morgenstern I."/>
            <person name="Morin E."/>
            <person name="Murat C."/>
            <person name="Nagy L.G."/>
            <person name="Nolan M."/>
            <person name="Ohm R.A."/>
            <person name="Patyshakuliyeva A."/>
            <person name="Rokas A."/>
            <person name="Ruiz-Duenas F.J."/>
            <person name="Sabat G."/>
            <person name="Salamov A."/>
            <person name="Samejima M."/>
            <person name="Schmutz J."/>
            <person name="Slot J.C."/>
            <person name="St John F."/>
            <person name="Stenlid J."/>
            <person name="Sun H."/>
            <person name="Sun S."/>
            <person name="Syed K."/>
            <person name="Tsang A."/>
            <person name="Wiebenga A."/>
            <person name="Young D."/>
            <person name="Pisabarro A."/>
            <person name="Eastwood D.C."/>
            <person name="Martin F."/>
            <person name="Cullen D."/>
            <person name="Grigoriev I.V."/>
            <person name="Hibbett D.S."/>
        </authorList>
    </citation>
    <scope>NUCLEOTIDE SEQUENCE [LARGE SCALE GENOMIC DNA]</scope>
    <source>
        <strain evidence="3">HHB-11173 SS5</strain>
    </source>
</reference>
<keyword evidence="3" id="KW-1185">Reference proteome</keyword>
<dbReference type="eggNOG" id="KOG0192">
    <property type="taxonomic scope" value="Eukaryota"/>
</dbReference>
<dbReference type="InterPro" id="IPR051681">
    <property type="entry name" value="Ser/Thr_Kinases-Pseudokinases"/>
</dbReference>
<keyword evidence="2" id="KW-0418">Kinase</keyword>
<dbReference type="GO" id="GO:0005524">
    <property type="term" value="F:ATP binding"/>
    <property type="evidence" value="ECO:0007669"/>
    <property type="project" value="InterPro"/>
</dbReference>